<evidence type="ECO:0000313" key="2">
    <source>
        <dbReference type="Proteomes" id="UP000541444"/>
    </source>
</evidence>
<keyword evidence="2" id="KW-1185">Reference proteome</keyword>
<comment type="caution">
    <text evidence="1">The sequence shown here is derived from an EMBL/GenBank/DDBJ whole genome shotgun (WGS) entry which is preliminary data.</text>
</comment>
<name>A0A7J7LSW8_9MAGN</name>
<dbReference type="AlphaFoldDB" id="A0A7J7LSW8"/>
<organism evidence="1 2">
    <name type="scientific">Kingdonia uniflora</name>
    <dbReference type="NCBI Taxonomy" id="39325"/>
    <lineage>
        <taxon>Eukaryota</taxon>
        <taxon>Viridiplantae</taxon>
        <taxon>Streptophyta</taxon>
        <taxon>Embryophyta</taxon>
        <taxon>Tracheophyta</taxon>
        <taxon>Spermatophyta</taxon>
        <taxon>Magnoliopsida</taxon>
        <taxon>Ranunculales</taxon>
        <taxon>Circaeasteraceae</taxon>
        <taxon>Kingdonia</taxon>
    </lineage>
</organism>
<evidence type="ECO:0008006" key="3">
    <source>
        <dbReference type="Google" id="ProtNLM"/>
    </source>
</evidence>
<gene>
    <name evidence="1" type="ORF">GIB67_018754</name>
</gene>
<dbReference type="EMBL" id="JACGCM010002048">
    <property type="protein sequence ID" value="KAF6145648.1"/>
    <property type="molecule type" value="Genomic_DNA"/>
</dbReference>
<proteinExistence type="predicted"/>
<accession>A0A7J7LSW8</accession>
<feature type="non-terminal residue" evidence="1">
    <location>
        <position position="123"/>
    </location>
</feature>
<protein>
    <recommendedName>
        <fullName evidence="3">Disease resistance protein</fullName>
    </recommendedName>
</protein>
<evidence type="ECO:0000313" key="1">
    <source>
        <dbReference type="EMBL" id="KAF6145648.1"/>
    </source>
</evidence>
<dbReference type="Proteomes" id="UP000541444">
    <property type="component" value="Unassembled WGS sequence"/>
</dbReference>
<reference evidence="1 2" key="1">
    <citation type="journal article" date="2020" name="IScience">
        <title>Genome Sequencing of the Endangered Kingdonia uniflora (Circaeasteraceae, Ranunculales) Reveals Potential Mechanisms of Evolutionary Specialization.</title>
        <authorList>
            <person name="Sun Y."/>
            <person name="Deng T."/>
            <person name="Zhang A."/>
            <person name="Moore M.J."/>
            <person name="Landis J.B."/>
            <person name="Lin N."/>
            <person name="Zhang H."/>
            <person name="Zhang X."/>
            <person name="Huang J."/>
            <person name="Zhang X."/>
            <person name="Sun H."/>
            <person name="Wang H."/>
        </authorList>
    </citation>
    <scope>NUCLEOTIDE SEQUENCE [LARGE SCALE GENOMIC DNA]</scope>
    <source>
        <strain evidence="1">TB1705</strain>
        <tissue evidence="1">Leaf</tissue>
    </source>
</reference>
<sequence length="123" mass="14110">MEIAAPVSEFIKCASLPAVRHISYLLLYKKNVKGLQCKLQDDLVRLENDVKVKVELVRNNGDVIHEIVENWIVKVDKVRDEAERLSHGAVEIDSCLKGWHSARYRLGKESKKKFVIVDDLLNE</sequence>